<feature type="transmembrane region" description="Helical" evidence="1">
    <location>
        <begin position="154"/>
        <end position="176"/>
    </location>
</feature>
<gene>
    <name evidence="3" type="ORF">GYMLUDRAFT_50395</name>
</gene>
<feature type="transmembrane region" description="Helical" evidence="1">
    <location>
        <begin position="86"/>
        <end position="108"/>
    </location>
</feature>
<evidence type="ECO:0000256" key="1">
    <source>
        <dbReference type="SAM" id="Phobius"/>
    </source>
</evidence>
<proteinExistence type="predicted"/>
<keyword evidence="4" id="KW-1185">Reference proteome</keyword>
<organism evidence="3 4">
    <name type="scientific">Collybiopsis luxurians FD-317 M1</name>
    <dbReference type="NCBI Taxonomy" id="944289"/>
    <lineage>
        <taxon>Eukaryota</taxon>
        <taxon>Fungi</taxon>
        <taxon>Dikarya</taxon>
        <taxon>Basidiomycota</taxon>
        <taxon>Agaricomycotina</taxon>
        <taxon>Agaricomycetes</taxon>
        <taxon>Agaricomycetidae</taxon>
        <taxon>Agaricales</taxon>
        <taxon>Marasmiineae</taxon>
        <taxon>Omphalotaceae</taxon>
        <taxon>Collybiopsis</taxon>
        <taxon>Collybiopsis luxurians</taxon>
    </lineage>
</organism>
<accession>A0A0D0C1M1</accession>
<evidence type="ECO:0000259" key="2">
    <source>
        <dbReference type="Pfam" id="PF20151"/>
    </source>
</evidence>
<dbReference type="HOGENOM" id="CLU_860677_0_0_1"/>
<feature type="transmembrane region" description="Helical" evidence="1">
    <location>
        <begin position="54"/>
        <end position="74"/>
    </location>
</feature>
<dbReference type="InterPro" id="IPR045340">
    <property type="entry name" value="DUF6533"/>
</dbReference>
<feature type="transmembrane region" description="Helical" evidence="1">
    <location>
        <begin position="15"/>
        <end position="33"/>
    </location>
</feature>
<dbReference type="OrthoDB" id="3258863at2759"/>
<feature type="domain" description="DUF6533" evidence="2">
    <location>
        <begin position="18"/>
        <end position="64"/>
    </location>
</feature>
<feature type="transmembrane region" description="Helical" evidence="1">
    <location>
        <begin position="196"/>
        <end position="220"/>
    </location>
</feature>
<dbReference type="AlphaFoldDB" id="A0A0D0C1M1"/>
<sequence length="323" mass="36588">MDVSALEYEFRQQLIASYAANAKLVLLLYEIFVNFDREVHLVWSTCSSFRWSNVIYFLNRYPVLAYQIWSVVYTPAIPHCDALYQFFWYLSFIPTRTAITASWILRVYAIADHGLLFAAILSILALATIALDILQGAESSCTYNTVESETLSGVLTYICLAIFDVLATSLVTTRMIQVIQSSGGFRILDRQNVFQYVLRSGILYFGAVTIPQLVAVVLYFAPQGLYSPILNNFLLVLSSIMIARFLLGLREINENEGETACSEHTLRWAPFAVGTVDLNTAWSETGAPLRRMENVNPRRRVRDRRGITSLTADFDVEIDIRGR</sequence>
<reference evidence="3 4" key="1">
    <citation type="submission" date="2014-04" db="EMBL/GenBank/DDBJ databases">
        <title>Evolutionary Origins and Diversification of the Mycorrhizal Mutualists.</title>
        <authorList>
            <consortium name="DOE Joint Genome Institute"/>
            <consortium name="Mycorrhizal Genomics Consortium"/>
            <person name="Kohler A."/>
            <person name="Kuo A."/>
            <person name="Nagy L.G."/>
            <person name="Floudas D."/>
            <person name="Copeland A."/>
            <person name="Barry K.W."/>
            <person name="Cichocki N."/>
            <person name="Veneault-Fourrey C."/>
            <person name="LaButti K."/>
            <person name="Lindquist E.A."/>
            <person name="Lipzen A."/>
            <person name="Lundell T."/>
            <person name="Morin E."/>
            <person name="Murat C."/>
            <person name="Riley R."/>
            <person name="Ohm R."/>
            <person name="Sun H."/>
            <person name="Tunlid A."/>
            <person name="Henrissat B."/>
            <person name="Grigoriev I.V."/>
            <person name="Hibbett D.S."/>
            <person name="Martin F."/>
        </authorList>
    </citation>
    <scope>NUCLEOTIDE SEQUENCE [LARGE SCALE GENOMIC DNA]</scope>
    <source>
        <strain evidence="3 4">FD-317 M1</strain>
    </source>
</reference>
<keyword evidence="1" id="KW-0812">Transmembrane</keyword>
<dbReference type="Proteomes" id="UP000053593">
    <property type="component" value="Unassembled WGS sequence"/>
</dbReference>
<evidence type="ECO:0000313" key="4">
    <source>
        <dbReference type="Proteomes" id="UP000053593"/>
    </source>
</evidence>
<feature type="transmembrane region" description="Helical" evidence="1">
    <location>
        <begin position="226"/>
        <end position="247"/>
    </location>
</feature>
<feature type="transmembrane region" description="Helical" evidence="1">
    <location>
        <begin position="115"/>
        <end position="134"/>
    </location>
</feature>
<dbReference type="Pfam" id="PF20151">
    <property type="entry name" value="DUF6533"/>
    <property type="match status" value="1"/>
</dbReference>
<dbReference type="EMBL" id="KN834858">
    <property type="protein sequence ID" value="KIK51662.1"/>
    <property type="molecule type" value="Genomic_DNA"/>
</dbReference>
<keyword evidence="1" id="KW-1133">Transmembrane helix</keyword>
<name>A0A0D0C1M1_9AGAR</name>
<protein>
    <submittedName>
        <fullName evidence="3">Unplaced genomic scaffold GYMLUscaffold_110, whole genome shotgun sequence</fullName>
    </submittedName>
</protein>
<evidence type="ECO:0000313" key="3">
    <source>
        <dbReference type="EMBL" id="KIK51662.1"/>
    </source>
</evidence>
<keyword evidence="1" id="KW-0472">Membrane</keyword>